<evidence type="ECO:0000313" key="3">
    <source>
        <dbReference type="EMBL" id="CAK9007981.1"/>
    </source>
</evidence>
<comment type="caution">
    <text evidence="3">The sequence shown here is derived from an EMBL/GenBank/DDBJ whole genome shotgun (WGS) entry which is preliminary data.</text>
</comment>
<keyword evidence="4" id="KW-1185">Reference proteome</keyword>
<sequence>MELPQTDPLLSLPVRRKPLGRRAQCHLPLSRAFGASRSDTHRSGHALLHGGLGHECRGHRSERHRSGAT</sequence>
<dbReference type="EMBL" id="CAXAMM010005581">
    <property type="protein sequence ID" value="CAK9007853.1"/>
    <property type="molecule type" value="Genomic_DNA"/>
</dbReference>
<accession>A0ABP0J0V9</accession>
<evidence type="ECO:0000313" key="4">
    <source>
        <dbReference type="Proteomes" id="UP001642464"/>
    </source>
</evidence>
<name>A0ABP0J0V9_9DINO</name>
<dbReference type="Proteomes" id="UP001642464">
    <property type="component" value="Unassembled WGS sequence"/>
</dbReference>
<feature type="region of interest" description="Disordered" evidence="1">
    <location>
        <begin position="31"/>
        <end position="69"/>
    </location>
</feature>
<dbReference type="EMBL" id="CAXAMM010005614">
    <property type="protein sequence ID" value="CAK9007981.1"/>
    <property type="molecule type" value="Genomic_DNA"/>
</dbReference>
<evidence type="ECO:0000313" key="2">
    <source>
        <dbReference type="EMBL" id="CAK9007853.1"/>
    </source>
</evidence>
<protein>
    <submittedName>
        <fullName evidence="3">Uncharacterized protein</fullName>
    </submittedName>
</protein>
<evidence type="ECO:0000256" key="1">
    <source>
        <dbReference type="SAM" id="MobiDB-lite"/>
    </source>
</evidence>
<reference evidence="3 4" key="1">
    <citation type="submission" date="2024-02" db="EMBL/GenBank/DDBJ databases">
        <authorList>
            <person name="Chen Y."/>
            <person name="Shah S."/>
            <person name="Dougan E. K."/>
            <person name="Thang M."/>
            <person name="Chan C."/>
        </authorList>
    </citation>
    <scope>NUCLEOTIDE SEQUENCE [LARGE SCALE GENOMIC DNA]</scope>
</reference>
<gene>
    <name evidence="2" type="ORF">SCF082_LOCUS9624</name>
    <name evidence="3" type="ORF">SCF082_LOCUS9664</name>
</gene>
<organism evidence="3 4">
    <name type="scientific">Durusdinium trenchii</name>
    <dbReference type="NCBI Taxonomy" id="1381693"/>
    <lineage>
        <taxon>Eukaryota</taxon>
        <taxon>Sar</taxon>
        <taxon>Alveolata</taxon>
        <taxon>Dinophyceae</taxon>
        <taxon>Suessiales</taxon>
        <taxon>Symbiodiniaceae</taxon>
        <taxon>Durusdinium</taxon>
    </lineage>
</organism>
<proteinExistence type="predicted"/>